<feature type="compositionally biased region" description="Low complexity" evidence="1">
    <location>
        <begin position="24"/>
        <end position="33"/>
    </location>
</feature>
<accession>A0A507CIP2</accession>
<evidence type="ECO:0000313" key="3">
    <source>
        <dbReference type="EMBL" id="TPX44756.1"/>
    </source>
</evidence>
<dbReference type="Proteomes" id="UP000317494">
    <property type="component" value="Unassembled WGS sequence"/>
</dbReference>
<dbReference type="PANTHER" id="PTHR14726">
    <property type="entry name" value="JHY PROTEIN HOMOLOG"/>
    <property type="match status" value="1"/>
</dbReference>
<evidence type="ECO:0000313" key="2">
    <source>
        <dbReference type="EMBL" id="TPX39451.1"/>
    </source>
</evidence>
<evidence type="ECO:0000256" key="1">
    <source>
        <dbReference type="SAM" id="MobiDB-lite"/>
    </source>
</evidence>
<gene>
    <name evidence="2" type="ORF">SeLEV6574_g07202</name>
    <name evidence="3" type="ORF">SeMB42_g04214</name>
</gene>
<dbReference type="Pfam" id="PF15261">
    <property type="entry name" value="JHY"/>
    <property type="match status" value="1"/>
</dbReference>
<comment type="caution">
    <text evidence="2">The sequence shown here is derived from an EMBL/GenBank/DDBJ whole genome shotgun (WGS) entry which is preliminary data.</text>
</comment>
<feature type="compositionally biased region" description="Polar residues" evidence="1">
    <location>
        <begin position="326"/>
        <end position="344"/>
    </location>
</feature>
<dbReference type="GO" id="GO:0035082">
    <property type="term" value="P:axoneme assembly"/>
    <property type="evidence" value="ECO:0007669"/>
    <property type="project" value="TreeGrafter"/>
</dbReference>
<feature type="region of interest" description="Disordered" evidence="1">
    <location>
        <begin position="108"/>
        <end position="132"/>
    </location>
</feature>
<name>A0A507CIP2_9FUNG</name>
<dbReference type="PANTHER" id="PTHR14726:SF1">
    <property type="entry name" value="JHY PROTEIN HOMOLOG"/>
    <property type="match status" value="1"/>
</dbReference>
<evidence type="ECO:0000313" key="4">
    <source>
        <dbReference type="Proteomes" id="UP000317494"/>
    </source>
</evidence>
<reference evidence="4 5" key="1">
    <citation type="journal article" date="2019" name="Sci. Rep.">
        <title>Comparative genomics of chytrid fungi reveal insights into the obligate biotrophic and pathogenic lifestyle of Synchytrium endobioticum.</title>
        <authorList>
            <person name="van de Vossenberg B.T.L.H."/>
            <person name="Warris S."/>
            <person name="Nguyen H.D.T."/>
            <person name="van Gent-Pelzer M.P.E."/>
            <person name="Joly D.L."/>
            <person name="van de Geest H.C."/>
            <person name="Bonants P.J.M."/>
            <person name="Smith D.S."/>
            <person name="Levesque C.A."/>
            <person name="van der Lee T.A.J."/>
        </authorList>
    </citation>
    <scope>NUCLEOTIDE SEQUENCE [LARGE SCALE GENOMIC DNA]</scope>
    <source>
        <strain evidence="2 5">LEV6574</strain>
        <strain evidence="3 4">MB42</strain>
    </source>
</reference>
<feature type="region of interest" description="Disordered" evidence="1">
    <location>
        <begin position="1"/>
        <end position="89"/>
    </location>
</feature>
<dbReference type="EMBL" id="QEAN01000166">
    <property type="protein sequence ID" value="TPX44756.1"/>
    <property type="molecule type" value="Genomic_DNA"/>
</dbReference>
<dbReference type="VEuPathDB" id="FungiDB:SeMB42_g04214"/>
<dbReference type="AlphaFoldDB" id="A0A507CIP2"/>
<keyword evidence="4" id="KW-1185">Reference proteome</keyword>
<feature type="region of interest" description="Disordered" evidence="1">
    <location>
        <begin position="394"/>
        <end position="426"/>
    </location>
</feature>
<organism evidence="2 5">
    <name type="scientific">Synchytrium endobioticum</name>
    <dbReference type="NCBI Taxonomy" id="286115"/>
    <lineage>
        <taxon>Eukaryota</taxon>
        <taxon>Fungi</taxon>
        <taxon>Fungi incertae sedis</taxon>
        <taxon>Chytridiomycota</taxon>
        <taxon>Chytridiomycota incertae sedis</taxon>
        <taxon>Chytridiomycetes</taxon>
        <taxon>Synchytriales</taxon>
        <taxon>Synchytriaceae</taxon>
        <taxon>Synchytrium</taxon>
    </lineage>
</organism>
<dbReference type="EMBL" id="QEAM01000479">
    <property type="protein sequence ID" value="TPX39451.1"/>
    <property type="molecule type" value="Genomic_DNA"/>
</dbReference>
<proteinExistence type="predicted"/>
<sequence length="465" mass="51531">MPEQRPPAQAREGQVSSVDEHHSALAAHTAAAAEPSEYFHRPKASPLLDTAPIDGQSHGISLHQLPVPHSHTHSPAGNHRASRQGDADTVAIPNTLWRKILDCPDWEEPSIPDTCEPSPTPPMPSFTKKSPVRRPACVKPVEILPPPKKRSSYLNQYIARQQQQQQGLDSRSDGAGKTRSSSRASLECPTLPTLSIQPQSLFTMIPPPTCPPPPPVMIPYTMPPMAPIMSRPLSTILSPQIYQAPPHSTSHPLMSPLKHRGVWDLPIRAPLPPITSTVRGTRKRKPMMKIEKLGTLGPDRFDDEHLSKLRRAAEIKQYAQQVREQNAKSISLSRQSLSRATPDSTQHRPVFVEGQLRRQLAPASAPVVVFNGPSQDEVKKKMDMRNKMKDYAAHVPKPQVTPSSTQPLPPINSKSQVTSRAQQQKKAVPKPFLLVANESVELKRLLLEHENNVVIVDQLRKGMRL</sequence>
<evidence type="ECO:0000313" key="5">
    <source>
        <dbReference type="Proteomes" id="UP000320475"/>
    </source>
</evidence>
<dbReference type="InterPro" id="IPR027968">
    <property type="entry name" value="JHY"/>
</dbReference>
<feature type="region of interest" description="Disordered" evidence="1">
    <location>
        <begin position="160"/>
        <end position="190"/>
    </location>
</feature>
<protein>
    <submittedName>
        <fullName evidence="2">Uncharacterized protein</fullName>
    </submittedName>
</protein>
<feature type="compositionally biased region" description="Polar residues" evidence="1">
    <location>
        <begin position="400"/>
        <end position="425"/>
    </location>
</feature>
<dbReference type="Proteomes" id="UP000320475">
    <property type="component" value="Unassembled WGS sequence"/>
</dbReference>
<feature type="region of interest" description="Disordered" evidence="1">
    <location>
        <begin position="326"/>
        <end position="345"/>
    </location>
</feature>